<proteinExistence type="inferred from homology"/>
<keyword evidence="2" id="KW-0444">Lipid biosynthesis</keyword>
<evidence type="ECO:0000256" key="5">
    <source>
        <dbReference type="ARBA" id="ARBA00023315"/>
    </source>
</evidence>
<evidence type="ECO:0000256" key="4">
    <source>
        <dbReference type="ARBA" id="ARBA00023098"/>
    </source>
</evidence>
<comment type="catalytic activity">
    <reaction evidence="10">
        <text>a (3R)-hydroxyacyl-[ACP] + L-ornithine = a lyso-ornithine lipid + holo-[ACP] + H(+)</text>
        <dbReference type="Rhea" id="RHEA:20633"/>
        <dbReference type="Rhea" id="RHEA-COMP:9685"/>
        <dbReference type="Rhea" id="RHEA-COMP:9945"/>
        <dbReference type="ChEBI" id="CHEBI:15378"/>
        <dbReference type="ChEBI" id="CHEBI:46911"/>
        <dbReference type="ChEBI" id="CHEBI:64479"/>
        <dbReference type="ChEBI" id="CHEBI:78827"/>
        <dbReference type="ChEBI" id="CHEBI:138482"/>
        <dbReference type="EC" id="2.3.2.30"/>
    </reaction>
    <physiologicalReaction direction="left-to-right" evidence="10">
        <dbReference type="Rhea" id="RHEA:20634"/>
    </physiologicalReaction>
</comment>
<evidence type="ECO:0000256" key="2">
    <source>
        <dbReference type="ARBA" id="ARBA00022516"/>
    </source>
</evidence>
<dbReference type="HOGENOM" id="CLU_058962_0_0_6"/>
<keyword evidence="12" id="KW-1185">Reference proteome</keyword>
<dbReference type="KEGG" id="tgr:Tgr7_2736"/>
<dbReference type="Gene3D" id="3.40.630.30">
    <property type="match status" value="1"/>
</dbReference>
<evidence type="ECO:0000256" key="3">
    <source>
        <dbReference type="ARBA" id="ARBA00022679"/>
    </source>
</evidence>
<evidence type="ECO:0000256" key="10">
    <source>
        <dbReference type="ARBA" id="ARBA00047785"/>
    </source>
</evidence>
<comment type="function">
    <text evidence="9">Catalyzes the first step in the biosynthesis of ornithine lipids, which are phosphorus-free membrane lipids. Catalyzes the 3-hydroxyacyl-acyl carrier protein-dependent acylation of ornithine to form lyso-ornithine lipid (LOL).</text>
</comment>
<dbReference type="eggNOG" id="COG3176">
    <property type="taxonomic scope" value="Bacteria"/>
</dbReference>
<dbReference type="InterPro" id="IPR052351">
    <property type="entry name" value="Ornithine_N-alpha-AT"/>
</dbReference>
<evidence type="ECO:0000256" key="8">
    <source>
        <dbReference type="ARBA" id="ARBA00039866"/>
    </source>
</evidence>
<gene>
    <name evidence="11" type="ordered locus">Tgr7_2736</name>
</gene>
<dbReference type="SUPFAM" id="SSF55729">
    <property type="entry name" value="Acyl-CoA N-acyltransferases (Nat)"/>
    <property type="match status" value="1"/>
</dbReference>
<dbReference type="RefSeq" id="WP_012639286.1">
    <property type="nucleotide sequence ID" value="NC_011901.1"/>
</dbReference>
<dbReference type="GO" id="GO:0006629">
    <property type="term" value="P:lipid metabolic process"/>
    <property type="evidence" value="ECO:0007669"/>
    <property type="project" value="UniProtKB-KW"/>
</dbReference>
<dbReference type="OrthoDB" id="9787072at2"/>
<dbReference type="Proteomes" id="UP000002383">
    <property type="component" value="Chromosome"/>
</dbReference>
<dbReference type="InterPro" id="IPR016181">
    <property type="entry name" value="Acyl_CoA_acyltransferase"/>
</dbReference>
<sequence length="271" mass="30018" precursor="true">MRHAAPLSDQDIVRSEPSHALHVELAATRADVEASMRLRYQVFAEEMGAQVEGAEEGLDRDYYDAFCHHLLVRDSVTGQVVGSTRILTDQQAGAAGGFYSQSEFDLTAIRALPGRIMEIGRTCIHPDYRTGGAITILWAGMARFMAIHRFDYLMGCASIGMADGGAEAHAIMARLREKHLSAPELRVTPRLALPPVNRVSDTANMPPLLKAYLRIGARICGEACWDPDFKVADVFILLNMDHIPARYQRHFLDRSWPAQGGRGHEVLESHV</sequence>
<dbReference type="EMBL" id="CP001339">
    <property type="protein sequence ID" value="ACL73811.1"/>
    <property type="molecule type" value="Genomic_DNA"/>
</dbReference>
<evidence type="ECO:0000256" key="1">
    <source>
        <dbReference type="ARBA" id="ARBA00005189"/>
    </source>
</evidence>
<comment type="pathway">
    <text evidence="1">Lipid metabolism.</text>
</comment>
<evidence type="ECO:0000256" key="7">
    <source>
        <dbReference type="ARBA" id="ARBA00039058"/>
    </source>
</evidence>
<accession>B8GMZ6</accession>
<dbReference type="GO" id="GO:0043810">
    <property type="term" value="F:ornithine-acyl [acyl carrier protein] N-acyltransferase activity"/>
    <property type="evidence" value="ECO:0007669"/>
    <property type="project" value="UniProtKB-EC"/>
</dbReference>
<keyword evidence="5" id="KW-0012">Acyltransferase</keyword>
<dbReference type="EC" id="2.3.2.30" evidence="7"/>
<evidence type="ECO:0000256" key="9">
    <source>
        <dbReference type="ARBA" id="ARBA00045724"/>
    </source>
</evidence>
<evidence type="ECO:0000313" key="11">
    <source>
        <dbReference type="EMBL" id="ACL73811.1"/>
    </source>
</evidence>
<dbReference type="PANTHER" id="PTHR37323">
    <property type="entry name" value="GCN5-RELATED N-ACETYLTRANSFERASE"/>
    <property type="match status" value="1"/>
</dbReference>
<evidence type="ECO:0000256" key="6">
    <source>
        <dbReference type="ARBA" id="ARBA00038095"/>
    </source>
</evidence>
<keyword evidence="4" id="KW-0443">Lipid metabolism</keyword>
<organism evidence="11 12">
    <name type="scientific">Thioalkalivibrio sulfidiphilus (strain HL-EbGR7)</name>
    <dbReference type="NCBI Taxonomy" id="396588"/>
    <lineage>
        <taxon>Bacteria</taxon>
        <taxon>Pseudomonadati</taxon>
        <taxon>Pseudomonadota</taxon>
        <taxon>Gammaproteobacteria</taxon>
        <taxon>Chromatiales</taxon>
        <taxon>Ectothiorhodospiraceae</taxon>
        <taxon>Thioalkalivibrio</taxon>
    </lineage>
</organism>
<dbReference type="Pfam" id="PF13444">
    <property type="entry name" value="Acetyltransf_5"/>
    <property type="match status" value="1"/>
</dbReference>
<dbReference type="AlphaFoldDB" id="B8GMZ6"/>
<evidence type="ECO:0000313" key="12">
    <source>
        <dbReference type="Proteomes" id="UP000002383"/>
    </source>
</evidence>
<protein>
    <recommendedName>
        <fullName evidence="8">L-ornithine N(alpha)-acyltransferase</fullName>
        <ecNumber evidence="7">2.3.2.30</ecNumber>
    </recommendedName>
</protein>
<keyword evidence="3" id="KW-0808">Transferase</keyword>
<dbReference type="PANTHER" id="PTHR37323:SF1">
    <property type="entry name" value="L-ORNITHINE N(ALPHA)-ACYLTRANSFERASE"/>
    <property type="match status" value="1"/>
</dbReference>
<comment type="similarity">
    <text evidence="6">Belongs to the acetyltransferase family. OlsB subfamily.</text>
</comment>
<reference evidence="11 12" key="1">
    <citation type="journal article" date="2011" name="Stand. Genomic Sci.">
        <title>Complete genome sequence of 'Thioalkalivibrio sulfidophilus' HL-EbGr7.</title>
        <authorList>
            <person name="Muyzer G."/>
            <person name="Sorokin D.Y."/>
            <person name="Mavromatis K."/>
            <person name="Lapidus A."/>
            <person name="Clum A."/>
            <person name="Ivanova N."/>
            <person name="Pati A."/>
            <person name="d'Haeseleer P."/>
            <person name="Woyke T."/>
            <person name="Kyrpides N.C."/>
        </authorList>
    </citation>
    <scope>NUCLEOTIDE SEQUENCE [LARGE SCALE GENOMIC DNA]</scope>
    <source>
        <strain evidence="11 12">HL-EbGR7</strain>
    </source>
</reference>
<dbReference type="STRING" id="396588.Tgr7_2736"/>
<name>B8GMZ6_THISH</name>